<dbReference type="SUPFAM" id="SSF51215">
    <property type="entry name" value="Regulatory protein AraC"/>
    <property type="match status" value="1"/>
</dbReference>
<comment type="caution">
    <text evidence="5">The sequence shown here is derived from an EMBL/GenBank/DDBJ whole genome shotgun (WGS) entry which is preliminary data.</text>
</comment>
<dbReference type="AlphaFoldDB" id="A0A0R1NRX7"/>
<evidence type="ECO:0000256" key="3">
    <source>
        <dbReference type="ARBA" id="ARBA00023163"/>
    </source>
</evidence>
<keyword evidence="2" id="KW-0238">DNA-binding</keyword>
<dbReference type="InterPro" id="IPR009057">
    <property type="entry name" value="Homeodomain-like_sf"/>
</dbReference>
<gene>
    <name evidence="5" type="ORF">FC98_GL001587</name>
</gene>
<dbReference type="PATRIC" id="fig|1423766.4.peg.1644"/>
<reference evidence="5 6" key="1">
    <citation type="journal article" date="2015" name="Genome Announc.">
        <title>Expanding the biotechnology potential of lactobacilli through comparative genomics of 213 strains and associated genera.</title>
        <authorList>
            <person name="Sun Z."/>
            <person name="Harris H.M."/>
            <person name="McCann A."/>
            <person name="Guo C."/>
            <person name="Argimon S."/>
            <person name="Zhang W."/>
            <person name="Yang X."/>
            <person name="Jeffery I.B."/>
            <person name="Cooney J.C."/>
            <person name="Kagawa T.F."/>
            <person name="Liu W."/>
            <person name="Song Y."/>
            <person name="Salvetti E."/>
            <person name="Wrobel A."/>
            <person name="Rasinkangas P."/>
            <person name="Parkhill J."/>
            <person name="Rea M.C."/>
            <person name="O'Sullivan O."/>
            <person name="Ritari J."/>
            <person name="Douillard F.P."/>
            <person name="Paul Ross R."/>
            <person name="Yang R."/>
            <person name="Briner A.E."/>
            <person name="Felis G.E."/>
            <person name="de Vos W.M."/>
            <person name="Barrangou R."/>
            <person name="Klaenhammer T.R."/>
            <person name="Caufield P.W."/>
            <person name="Cui Y."/>
            <person name="Zhang H."/>
            <person name="O'Toole P.W."/>
        </authorList>
    </citation>
    <scope>NUCLEOTIDE SEQUENCE [LARGE SCALE GENOMIC DNA]</scope>
    <source>
        <strain evidence="5 6">DSM 19906</strain>
    </source>
</reference>
<dbReference type="PANTHER" id="PTHR43280">
    <property type="entry name" value="ARAC-FAMILY TRANSCRIPTIONAL REGULATOR"/>
    <property type="match status" value="1"/>
</dbReference>
<evidence type="ECO:0000259" key="4">
    <source>
        <dbReference type="PROSITE" id="PS01124"/>
    </source>
</evidence>
<proteinExistence type="predicted"/>
<dbReference type="Pfam" id="PF02311">
    <property type="entry name" value="AraC_binding"/>
    <property type="match status" value="1"/>
</dbReference>
<dbReference type="PROSITE" id="PS01124">
    <property type="entry name" value="HTH_ARAC_FAMILY_2"/>
    <property type="match status" value="1"/>
</dbReference>
<accession>A0A0R1NRX7</accession>
<organism evidence="5 6">
    <name type="scientific">Lentilactobacillus kisonensis DSM 19906 = JCM 15041</name>
    <dbReference type="NCBI Taxonomy" id="1423766"/>
    <lineage>
        <taxon>Bacteria</taxon>
        <taxon>Bacillati</taxon>
        <taxon>Bacillota</taxon>
        <taxon>Bacilli</taxon>
        <taxon>Lactobacillales</taxon>
        <taxon>Lactobacillaceae</taxon>
        <taxon>Lentilactobacillus</taxon>
    </lineage>
</organism>
<dbReference type="RefSeq" id="WP_008856189.1">
    <property type="nucleotide sequence ID" value="NZ_AZEB01000003.1"/>
</dbReference>
<evidence type="ECO:0000313" key="5">
    <source>
        <dbReference type="EMBL" id="KRL22838.1"/>
    </source>
</evidence>
<protein>
    <submittedName>
        <fullName evidence="5">Transcriptional regulator, AraC family</fullName>
    </submittedName>
</protein>
<dbReference type="Gene3D" id="1.10.10.60">
    <property type="entry name" value="Homeodomain-like"/>
    <property type="match status" value="2"/>
</dbReference>
<dbReference type="PANTHER" id="PTHR43280:SF2">
    <property type="entry name" value="HTH-TYPE TRANSCRIPTIONAL REGULATOR EXSA"/>
    <property type="match status" value="1"/>
</dbReference>
<keyword evidence="3" id="KW-0804">Transcription</keyword>
<sequence length="331" mass="38368">MLYGIYSLIEPVKFIQCGHFISDIGWQHQLSQRKKDTELLIGTKGVVSVAVNGKNFQLKMGDVLAVFPGDIIHGTKPTSIPSEFTWIHFVNQDHLQLTTHYPKENELQKEVPIPRFFHIDEYQRIMVLINQILDISHSNFMNNLAADYSVSGLLLELANDYFHQINNESFDENNTNRIKEWIRLNMNEHLTTEAVANHFNMSQDCLMRLFRNVEKKSVKEYLNEVRLIQAKFLLLTTDLSIQEIAYRSYFTDNKYFFRTFKRYNHMTPGEYRHTYTNTFLNGPQVDPGFDVGKALDALERGVCLSTIFNVPQSKKLVTSGKSTNSTLAKQR</sequence>
<dbReference type="SMART" id="SM00342">
    <property type="entry name" value="HTH_ARAC"/>
    <property type="match status" value="1"/>
</dbReference>
<dbReference type="Proteomes" id="UP000051439">
    <property type="component" value="Unassembled WGS sequence"/>
</dbReference>
<dbReference type="InterPro" id="IPR037923">
    <property type="entry name" value="HTH-like"/>
</dbReference>
<dbReference type="EMBL" id="AZEB01000003">
    <property type="protein sequence ID" value="KRL22838.1"/>
    <property type="molecule type" value="Genomic_DNA"/>
</dbReference>
<dbReference type="GO" id="GO:0043565">
    <property type="term" value="F:sequence-specific DNA binding"/>
    <property type="evidence" value="ECO:0007669"/>
    <property type="project" value="InterPro"/>
</dbReference>
<keyword evidence="6" id="KW-1185">Reference proteome</keyword>
<dbReference type="InterPro" id="IPR003313">
    <property type="entry name" value="AraC-bd"/>
</dbReference>
<evidence type="ECO:0000313" key="6">
    <source>
        <dbReference type="Proteomes" id="UP000051439"/>
    </source>
</evidence>
<dbReference type="InterPro" id="IPR018060">
    <property type="entry name" value="HTH_AraC"/>
</dbReference>
<evidence type="ECO:0000256" key="2">
    <source>
        <dbReference type="ARBA" id="ARBA00023125"/>
    </source>
</evidence>
<feature type="domain" description="HTH araC/xylS-type" evidence="4">
    <location>
        <begin position="176"/>
        <end position="274"/>
    </location>
</feature>
<dbReference type="SUPFAM" id="SSF46689">
    <property type="entry name" value="Homeodomain-like"/>
    <property type="match status" value="2"/>
</dbReference>
<evidence type="ECO:0000256" key="1">
    <source>
        <dbReference type="ARBA" id="ARBA00023015"/>
    </source>
</evidence>
<dbReference type="GO" id="GO:0003700">
    <property type="term" value="F:DNA-binding transcription factor activity"/>
    <property type="evidence" value="ECO:0007669"/>
    <property type="project" value="InterPro"/>
</dbReference>
<name>A0A0R1NRX7_9LACO</name>
<dbReference type="Pfam" id="PF12833">
    <property type="entry name" value="HTH_18"/>
    <property type="match status" value="1"/>
</dbReference>
<keyword evidence="1" id="KW-0805">Transcription regulation</keyword>